<dbReference type="Gene3D" id="3.20.20.80">
    <property type="entry name" value="Glycosidases"/>
    <property type="match status" value="1"/>
</dbReference>
<dbReference type="InterPro" id="IPR036779">
    <property type="entry name" value="LysM_dom_sf"/>
</dbReference>
<feature type="domain" description="LysM" evidence="3">
    <location>
        <begin position="1737"/>
        <end position="1780"/>
    </location>
</feature>
<feature type="region of interest" description="Disordered" evidence="2">
    <location>
        <begin position="191"/>
        <end position="218"/>
    </location>
</feature>
<dbReference type="EMBL" id="JBHUEK010000025">
    <property type="protein sequence ID" value="MFD1780255.1"/>
    <property type="molecule type" value="Genomic_DNA"/>
</dbReference>
<dbReference type="PANTHER" id="PTHR33734">
    <property type="entry name" value="LYSM DOMAIN-CONTAINING GPI-ANCHORED PROTEIN 2"/>
    <property type="match status" value="1"/>
</dbReference>
<evidence type="ECO:0000313" key="5">
    <source>
        <dbReference type="EMBL" id="MFD1780255.1"/>
    </source>
</evidence>
<keyword evidence="6" id="KW-1185">Reference proteome</keyword>
<dbReference type="PROSITE" id="PS51782">
    <property type="entry name" value="LYSM"/>
    <property type="match status" value="8"/>
</dbReference>
<dbReference type="InterPro" id="IPR001223">
    <property type="entry name" value="Glyco_hydro18_cat"/>
</dbReference>
<dbReference type="InterPro" id="IPR013783">
    <property type="entry name" value="Ig-like_fold"/>
</dbReference>
<feature type="domain" description="GH18" evidence="4">
    <location>
        <begin position="1279"/>
        <end position="1603"/>
    </location>
</feature>
<reference evidence="6" key="1">
    <citation type="journal article" date="2019" name="Int. J. Syst. Evol. Microbiol.">
        <title>The Global Catalogue of Microorganisms (GCM) 10K type strain sequencing project: providing services to taxonomists for standard genome sequencing and annotation.</title>
        <authorList>
            <consortium name="The Broad Institute Genomics Platform"/>
            <consortium name="The Broad Institute Genome Sequencing Center for Infectious Disease"/>
            <person name="Wu L."/>
            <person name="Ma J."/>
        </authorList>
    </citation>
    <scope>NUCLEOTIDE SEQUENCE [LARGE SCALE GENOMIC DNA]</scope>
    <source>
        <strain evidence="6">CCUG 15531</strain>
    </source>
</reference>
<dbReference type="PANTHER" id="PTHR33734:SF22">
    <property type="entry name" value="MEMBRANE-BOUND LYTIC MUREIN TRANSGLYCOSYLASE D"/>
    <property type="match status" value="1"/>
</dbReference>
<feature type="domain" description="LysM" evidence="3">
    <location>
        <begin position="1689"/>
        <end position="1732"/>
    </location>
</feature>
<protein>
    <submittedName>
        <fullName evidence="5">LysM peptidoglycan-binding domain-containing protein</fullName>
    </submittedName>
</protein>
<dbReference type="NCBIfam" id="NF033510">
    <property type="entry name" value="Ca_tandemer"/>
    <property type="match status" value="4"/>
</dbReference>
<feature type="compositionally biased region" description="Low complexity" evidence="2">
    <location>
        <begin position="274"/>
        <end position="301"/>
    </location>
</feature>
<dbReference type="InterPro" id="IPR029070">
    <property type="entry name" value="Chitinase_insertion_sf"/>
</dbReference>
<feature type="region of interest" description="Disordered" evidence="2">
    <location>
        <begin position="269"/>
        <end position="301"/>
    </location>
</feature>
<evidence type="ECO:0000259" key="3">
    <source>
        <dbReference type="PROSITE" id="PS51782"/>
    </source>
</evidence>
<dbReference type="Gene3D" id="2.60.40.10">
    <property type="entry name" value="Immunoglobulins"/>
    <property type="match status" value="9"/>
</dbReference>
<keyword evidence="1" id="KW-0326">Glycosidase</keyword>
<evidence type="ECO:0000313" key="6">
    <source>
        <dbReference type="Proteomes" id="UP001597227"/>
    </source>
</evidence>
<dbReference type="RefSeq" id="WP_388039876.1">
    <property type="nucleotide sequence ID" value="NZ_JBHUEK010000025.1"/>
</dbReference>
<dbReference type="Pfam" id="PF00704">
    <property type="entry name" value="Glyco_hydro_18"/>
    <property type="match status" value="1"/>
</dbReference>
<evidence type="ECO:0000259" key="4">
    <source>
        <dbReference type="PROSITE" id="PS51910"/>
    </source>
</evidence>
<dbReference type="InterPro" id="IPR018392">
    <property type="entry name" value="LysM"/>
</dbReference>
<dbReference type="CDD" id="cd00118">
    <property type="entry name" value="LysM"/>
    <property type="match status" value="8"/>
</dbReference>
<dbReference type="Gene3D" id="3.10.50.10">
    <property type="match status" value="1"/>
</dbReference>
<comment type="caution">
    <text evidence="5">The sequence shown here is derived from an EMBL/GenBank/DDBJ whole genome shotgun (WGS) entry which is preliminary data.</text>
</comment>
<gene>
    <name evidence="5" type="ORF">ACFSFW_16445</name>
</gene>
<dbReference type="InterPro" id="IPR017853">
    <property type="entry name" value="GH"/>
</dbReference>
<dbReference type="PROSITE" id="PS51910">
    <property type="entry name" value="GH18_2"/>
    <property type="match status" value="1"/>
</dbReference>
<dbReference type="InterPro" id="IPR011583">
    <property type="entry name" value="Chitinase_II/V-like_cat"/>
</dbReference>
<dbReference type="SUPFAM" id="SSF54106">
    <property type="entry name" value="LysM domain"/>
    <property type="match status" value="8"/>
</dbReference>
<accession>A0ABW4MQR0</accession>
<name>A0ABW4MQR0_9BACI</name>
<feature type="domain" description="LysM" evidence="3">
    <location>
        <begin position="1229"/>
        <end position="1272"/>
    </location>
</feature>
<evidence type="ECO:0000256" key="2">
    <source>
        <dbReference type="SAM" id="MobiDB-lite"/>
    </source>
</evidence>
<feature type="domain" description="LysM" evidence="3">
    <location>
        <begin position="220"/>
        <end position="263"/>
    </location>
</feature>
<organism evidence="5 6">
    <name type="scientific">Fredinandcohnia salidurans</name>
    <dbReference type="NCBI Taxonomy" id="2595041"/>
    <lineage>
        <taxon>Bacteria</taxon>
        <taxon>Bacillati</taxon>
        <taxon>Bacillota</taxon>
        <taxon>Bacilli</taxon>
        <taxon>Bacillales</taxon>
        <taxon>Bacillaceae</taxon>
        <taxon>Fredinandcohnia</taxon>
    </lineage>
</organism>
<proteinExistence type="predicted"/>
<feature type="domain" description="LysM" evidence="3">
    <location>
        <begin position="144"/>
        <end position="187"/>
    </location>
</feature>
<feature type="domain" description="LysM" evidence="3">
    <location>
        <begin position="98"/>
        <end position="141"/>
    </location>
</feature>
<dbReference type="Proteomes" id="UP001597227">
    <property type="component" value="Unassembled WGS sequence"/>
</dbReference>
<dbReference type="Pfam" id="PF01476">
    <property type="entry name" value="LysM"/>
    <property type="match status" value="8"/>
</dbReference>
<evidence type="ECO:0000256" key="1">
    <source>
        <dbReference type="ARBA" id="ARBA00023295"/>
    </source>
</evidence>
<dbReference type="SUPFAM" id="SSF51445">
    <property type="entry name" value="(Trans)glycosidases"/>
    <property type="match status" value="1"/>
</dbReference>
<dbReference type="Gene3D" id="3.10.350.10">
    <property type="entry name" value="LysM domain"/>
    <property type="match status" value="8"/>
</dbReference>
<sequence length="1782" mass="190878">MEIRGYKLEKNNNEYTLVVYVESHMTEFASEFGNHFHQEKKDLNTQIRHLVKEKFPHLPVRVAKVLAGSMLITTFYLGATAPNVGAQTTSGQTQSVYDMYTVKAGDTLYSIATRYNVSVDSIKKVNGLTSNMLVVGQQLRLPFFTYTVSSGDTLYNIAKRYNTSVDQIRSTNQLKSDMLMIGQKLRIPQLQAASTTTPPPVEETATPENVPTPAPTPETSTYTVIAGDTLYGISVKFGTTVDQLKSLNNLTTNVLNIGQVLKVPGTTGQVQPVETAPAPTEPVSTPTEPEPASTSPAPTTSYTVSAGDTLYKISQRFGVSVSDIQTANNLTSTNLSIGQVLTIPGATAPVVPVPPPEEPAPPPADTIAPIVPTLAPLPLVSTANQSNLNVAGTTEADALVTIRITDEVNEPKTIQVKADANGAFKTGIDLSGLLDGSLTITATATDEAGNRSTEAIQTIKKDTKIDAPTMVNTQIINSQSMTAYPVRGTAEPGSLVKIVFFDGVNAPITTEVLANEKGEFNALVNLGKLRDGPISITTKAVDSFGNESGMTKLTVKKDTTIDAPVFQGLANITGENVNGYTFAGTAEPHSTITIRATDGVNPAVEARITTGENGDFRTNLDLSGLNDGTITFTATATDEAQNSSKQQQVTVTKDTFVGGPVLDTRQTITTQNANSYTLVGMADPGSTVQIVLSDGVNPELTVEAVANDSGEFRTNVDLRALNDGEIFITTSAIDEHGNRSEVEQATLIKETTLAPPVISNTEMMNSKNEASYHIFGVAQPGATVDITVSDGVNPDIITSTTANENGEYNIAVDVSALLDTSLTISAFQTSAAGITSNVSNSTVEKDTQAPTAPIFHNDHFITTENQANYELLGKAEANTDLQIRIFNENGQEKTVTATTNENGEYRVPVDLTKFLDGDLSFELTQVDQAGNVSPAVTKTLIKDTVGPNAIQMETPLPIFSDNVLTYPIRGVVEPHATVVVEISDGVTAITKTVETDGEGRFEEIFALGTLRDGELTATFRATDNAGNVGEAQTFTLEKDTSAPAGVVTNQPTYVNSGNQSNFTITGSSVEEGATVEMVVSDGTTTVRQTVQVVNGAFGASFNLSGLKDGTLTFEARQTDRAGNRSIAEATTIVKDTVVENALATKNGFRYENLQYIYTVIGTAEANAKVEVSLFDADKNVLVTRIVNADENGFYSADVFVDNASKVASASVTQTDVAGNTSEVTNVSLSSYTVTQGDSLYAVAKRYNTTVDALMSLNNLTSDTIQSNQTLRLPITASEVVNLGYMYFGNTKQYVNTVNSTGHAVNIVSPSYFDINTDGTLKLTYQVDPNFIETMHRQGIRVVPFLSNHWNRDVGRAMLANKELAAGQIADAIARYNLDGVNVDIENVTDADRANYTEFVRLLREKIPPTKEVSVAVAANPNGWAAGWHGSYDYTSLAKYADYLMIMAYDESYQGGDPGSVASYSWVEKSIQYALAQDVAPDKVVLGIAHFGRYWIEGQSYGGFGISNTHVQTMIDRYNGTVVFDEVSKTPKAIVTIKEDDPVTYVNGSQLSPGTYTIWFENEESIAKKLELVGKYNIRGVGNWSLGQENKNVWNSYTTTLPNTVPVVSPVYTGPAQNYKTYTVSAGDTLWGIANRNDTTVSELREANGLTTDSLFVGQVLRIPTDEASVVTPPAMTAPETGTTAPVYTVNYTVVAGDTLSGIAVKNGTTVTAIKNANNLTSDMIYVGQVLKVPTNVVVHTVASGETLYSIAKRYNTTVANIKTTNNLTSDILSIGQTLKIQV</sequence>
<keyword evidence="1" id="KW-0378">Hydrolase</keyword>
<feature type="domain" description="LysM" evidence="3">
    <location>
        <begin position="1619"/>
        <end position="1662"/>
    </location>
</feature>
<dbReference type="SMART" id="SM00257">
    <property type="entry name" value="LysM"/>
    <property type="match status" value="8"/>
</dbReference>
<dbReference type="SMART" id="SM00636">
    <property type="entry name" value="Glyco_18"/>
    <property type="match status" value="1"/>
</dbReference>
<feature type="domain" description="LysM" evidence="3">
    <location>
        <begin position="300"/>
        <end position="343"/>
    </location>
</feature>